<comment type="caution">
    <text evidence="2">The sequence shown here is derived from an EMBL/GenBank/DDBJ whole genome shotgun (WGS) entry which is preliminary data.</text>
</comment>
<evidence type="ECO:0000313" key="3">
    <source>
        <dbReference type="Proteomes" id="UP000181790"/>
    </source>
</evidence>
<name>A0A1S2VH08_9BACT</name>
<dbReference type="InterPro" id="IPR043129">
    <property type="entry name" value="ATPase_NBD"/>
</dbReference>
<dbReference type="EMBL" id="MORL01000008">
    <property type="protein sequence ID" value="OIN58051.1"/>
    <property type="molecule type" value="Genomic_DNA"/>
</dbReference>
<gene>
    <name evidence="2" type="ORF">BLX24_16100</name>
</gene>
<dbReference type="AlphaFoldDB" id="A0A1S2VH08"/>
<feature type="compositionally biased region" description="Polar residues" evidence="1">
    <location>
        <begin position="11"/>
        <end position="28"/>
    </location>
</feature>
<dbReference type="RefSeq" id="WP_071504201.1">
    <property type="nucleotide sequence ID" value="NZ_MORL01000008.1"/>
</dbReference>
<keyword evidence="3" id="KW-1185">Reference proteome</keyword>
<dbReference type="OrthoDB" id="1028138at2"/>
<feature type="region of interest" description="Disordered" evidence="1">
    <location>
        <begin position="1"/>
        <end position="28"/>
    </location>
</feature>
<evidence type="ECO:0000313" key="2">
    <source>
        <dbReference type="EMBL" id="OIN58051.1"/>
    </source>
</evidence>
<dbReference type="SUPFAM" id="SSF53067">
    <property type="entry name" value="Actin-like ATPase domain"/>
    <property type="match status" value="1"/>
</dbReference>
<proteinExistence type="predicted"/>
<evidence type="ECO:0008006" key="4">
    <source>
        <dbReference type="Google" id="ProtNLM"/>
    </source>
</evidence>
<organism evidence="2 3">
    <name type="scientific">Arsenicibacter rosenii</name>
    <dbReference type="NCBI Taxonomy" id="1750698"/>
    <lineage>
        <taxon>Bacteria</taxon>
        <taxon>Pseudomonadati</taxon>
        <taxon>Bacteroidota</taxon>
        <taxon>Cytophagia</taxon>
        <taxon>Cytophagales</taxon>
        <taxon>Spirosomataceae</taxon>
        <taxon>Arsenicibacter</taxon>
    </lineage>
</organism>
<dbReference type="Proteomes" id="UP000181790">
    <property type="component" value="Unassembled WGS sequence"/>
</dbReference>
<reference evidence="2 3" key="1">
    <citation type="submission" date="2016-10" db="EMBL/GenBank/DDBJ databases">
        <title>Arsenicibacter rosenii gen. nov., sp. nov., an efficient arsenic-methylating bacterium isolated from an arsenic-contaminated paddy soil.</title>
        <authorList>
            <person name="Huang K."/>
        </authorList>
    </citation>
    <scope>NUCLEOTIDE SEQUENCE [LARGE SCALE GENOMIC DNA]</scope>
    <source>
        <strain evidence="2 3">SM-1</strain>
    </source>
</reference>
<evidence type="ECO:0000256" key="1">
    <source>
        <dbReference type="SAM" id="MobiDB-lite"/>
    </source>
</evidence>
<protein>
    <recommendedName>
        <fullName evidence="4">Ppx/GppA phosphatase domain-containing protein</fullName>
    </recommendedName>
</protein>
<sequence>MPHILRIDTDPNVSQQNHQGWTPSPNGLTGNRIEHVPDTLSGAAPGGAAGLAAKAGTSIPSPFARLYLFDTAFRMVKNQLQPHELSMYHVLVSHCLDLLELLFQAGGSDDLTYRVWNRQERLDKLKQQQNIPGAAHRHSHQILAKALELDFRNELGNIQSFTFIYYKGALLGGTSPLTLVFTSPNWEQERQNRFIDPPKSATGRLLFQNEYVPLQSRDEAFVTYLRRFYDQYNMQMPQGGFKEYLYKVFFDSPMPVQIAQGTTLANFMPITTGGESNSPLQVLPGLMLYRVREDDVLNDIEENSDFVMQSTVDYFQREARNGAPTNVRKPLALASRMDVYGRYVKNTNWNASTVIMRSLLNDLSRGDLLSERYLPGVDNVRYPFVTTDDFLEDFLVKMPFKINNGRFFTGTAGDSEFLLPIRKEYFNFFRTEDLQRQFGFRAEDRGMDRIVIATLQIPIKNNRTIEFRKEYNLSRPETVLDFRAGMAFFPFYRITVPDTYLQSLNQYTVMLVDASQDNASFRAGTSVKFYQLPQVITNQPLNVPAPDHRTPKSDITGAASYYYKVPQAFDLMEVKLERNGMPYRGLVLPQFTIIDQRGYKPFTFAIDFGTSNTHVAFADSTMGNADPKPLTISDDKVNLNRDELQMVTLNKPYDGYEVKSPYDRYHLKVSYGQLPEMERLIRREFMPSIIGREHGSPFAFPLRTTVFERTGMTDSGDNLFTRLNLGFNIDLEDGSTGVNRYVTNLKWLFENQPGDTLNRPRVRAFFETLLLMIRNKVILNQGDVQHTRVVWLAPSSMGMDVEDKLVGEWEKAFRQVFGHTQNFSAQPIPESLAPHFYLITKGVKSFADAVNVDIGGGTTDIMLFMKQQNRYLNTSFRFAGYDIWGAGLDQQGHPSHQKDNGFVQNYLQYRRSLSQAHSSEDQVFETFLQNPDLTAEDIVSLLFKYDSHFKFTQSIQDGRPALRIVLYLHYSAIVYHLVQMTEAHNLSLPRYLTFTGRGSQYLNMLGTRTRLIQFTKLLFKAYTTLPVPPDFEVILTDNPKETTANGAVLFENAGMEKARYENRETTCYWGNEPEKPVSFQYRLTQIGDVIPQQEFHHSVLNNVKTFLEKTLKDPGIASFLSEYNIRRPEQYLDFLVGVDVTRNGRLYDSYMLARTGLERNADKFLAETYFFLPLKHALYELSKQIAVS</sequence>
<accession>A0A1S2VH08</accession>